<dbReference type="STRING" id="1678841.TBC1_12807"/>
<keyword evidence="4" id="KW-1185">Reference proteome</keyword>
<evidence type="ECO:0000259" key="2">
    <source>
        <dbReference type="Pfam" id="PF13439"/>
    </source>
</evidence>
<dbReference type="Pfam" id="PF00534">
    <property type="entry name" value="Glycos_transf_1"/>
    <property type="match status" value="1"/>
</dbReference>
<dbReference type="GO" id="GO:0016757">
    <property type="term" value="F:glycosyltransferase activity"/>
    <property type="evidence" value="ECO:0007669"/>
    <property type="project" value="InterPro"/>
</dbReference>
<accession>A0A0S7C7H3</accession>
<dbReference type="PANTHER" id="PTHR12526:SF637">
    <property type="entry name" value="GLYCOSYLTRANSFERASE EPSF-RELATED"/>
    <property type="match status" value="1"/>
</dbReference>
<evidence type="ECO:0000313" key="3">
    <source>
        <dbReference type="EMBL" id="GAP44991.1"/>
    </source>
</evidence>
<organism evidence="3">
    <name type="scientific">Lentimicrobium saccharophilum</name>
    <dbReference type="NCBI Taxonomy" id="1678841"/>
    <lineage>
        <taxon>Bacteria</taxon>
        <taxon>Pseudomonadati</taxon>
        <taxon>Bacteroidota</taxon>
        <taxon>Bacteroidia</taxon>
        <taxon>Bacteroidales</taxon>
        <taxon>Lentimicrobiaceae</taxon>
        <taxon>Lentimicrobium</taxon>
    </lineage>
</organism>
<dbReference type="PATRIC" id="fig|1678841.3.peg.3563"/>
<dbReference type="PANTHER" id="PTHR12526">
    <property type="entry name" value="GLYCOSYLTRANSFERASE"/>
    <property type="match status" value="1"/>
</dbReference>
<sequence>MKVLQINTTLSASAPGRIAEEIGQVLISKGHSSYFGYGRKVRESVSETIRIGSFIDQTVHGIKTRLLDRHGFGSRQATMRFISQVERISPDIIHLHNIHGYFLNIKVLFDFLRCSGKPVVWTLHDCWPFTGHCSHFDLVGCNKWKDQCFECPNKDSYPRSIWLDNSRQNYNEKKKLFSGLDNLVLVTPSVWLSDILKESFLAGYNVSVINNGIDLKTFQINNGLMHTQGFGVEEDDILILGVANIWGKHKGLDDFLQLSKTLEAKEKILLIGLSKKQRRHLPSNIIGLSRTENQKELAMLYSRANVFVNPTYVDNFPTTNLEALACGTPVVTYKTGGSPEALDEHTGRIVEKGSITELKAALRSVIEAGKDSFSSQCRKRAELLYNKYDRFGDYINLYKQIIEKK</sequence>
<reference evidence="3" key="1">
    <citation type="journal article" date="2015" name="Genome Announc.">
        <title>Draft Genome Sequence of Bacteroidales Strain TBC1, a Novel Isolate from a Methanogenic Wastewater Treatment System.</title>
        <authorList>
            <person name="Tourlousse D.M."/>
            <person name="Matsuura N."/>
            <person name="Sun L."/>
            <person name="Toyonaga M."/>
            <person name="Kuroda K."/>
            <person name="Ohashi A."/>
            <person name="Cruz R."/>
            <person name="Yamaguchi T."/>
            <person name="Sekiguchi Y."/>
        </authorList>
    </citation>
    <scope>NUCLEOTIDE SEQUENCE [LARGE SCALE GENOMIC DNA]</scope>
    <source>
        <strain evidence="3">TBC1</strain>
    </source>
</reference>
<dbReference type="EMBL" id="DF968183">
    <property type="protein sequence ID" value="GAP44991.1"/>
    <property type="molecule type" value="Genomic_DNA"/>
</dbReference>
<gene>
    <name evidence="3" type="ORF">TBC1_12807</name>
</gene>
<protein>
    <submittedName>
        <fullName evidence="3">Glycosyltransferase</fullName>
    </submittedName>
</protein>
<evidence type="ECO:0000259" key="1">
    <source>
        <dbReference type="Pfam" id="PF00534"/>
    </source>
</evidence>
<proteinExistence type="predicted"/>
<keyword evidence="3" id="KW-0808">Transferase</keyword>
<dbReference type="AlphaFoldDB" id="A0A0S7C7H3"/>
<dbReference type="InterPro" id="IPR028098">
    <property type="entry name" value="Glyco_trans_4-like_N"/>
</dbReference>
<dbReference type="Proteomes" id="UP000053091">
    <property type="component" value="Unassembled WGS sequence"/>
</dbReference>
<evidence type="ECO:0000313" key="4">
    <source>
        <dbReference type="Proteomes" id="UP000053091"/>
    </source>
</evidence>
<dbReference type="InterPro" id="IPR001296">
    <property type="entry name" value="Glyco_trans_1"/>
</dbReference>
<name>A0A0S7C7H3_9BACT</name>
<feature type="domain" description="Glycosyl transferase family 1" evidence="1">
    <location>
        <begin position="232"/>
        <end position="380"/>
    </location>
</feature>
<dbReference type="OrthoDB" id="9768685at2"/>
<feature type="domain" description="Glycosyltransferase subfamily 4-like N-terminal" evidence="2">
    <location>
        <begin position="48"/>
        <end position="216"/>
    </location>
</feature>
<dbReference type="RefSeq" id="WP_062045001.1">
    <property type="nucleotide sequence ID" value="NZ_DF968183.1"/>
</dbReference>
<dbReference type="SUPFAM" id="SSF53756">
    <property type="entry name" value="UDP-Glycosyltransferase/glycogen phosphorylase"/>
    <property type="match status" value="1"/>
</dbReference>
<dbReference type="Pfam" id="PF13439">
    <property type="entry name" value="Glyco_transf_4"/>
    <property type="match status" value="1"/>
</dbReference>
<dbReference type="Gene3D" id="3.40.50.2000">
    <property type="entry name" value="Glycogen Phosphorylase B"/>
    <property type="match status" value="2"/>
</dbReference>